<evidence type="ECO:0000256" key="7">
    <source>
        <dbReference type="ARBA" id="ARBA00023209"/>
    </source>
</evidence>
<feature type="domain" description="Cytidyltransferase-like" evidence="13">
    <location>
        <begin position="27"/>
        <end position="151"/>
    </location>
</feature>
<feature type="domain" description="Cytidyltransferase-like" evidence="13">
    <location>
        <begin position="217"/>
        <end position="347"/>
    </location>
</feature>
<dbReference type="AlphaFoldDB" id="A0A2P6MP41"/>
<keyword evidence="8" id="KW-1208">Phospholipid metabolism</keyword>
<dbReference type="OrthoDB" id="40021at2759"/>
<name>A0A2P6MP41_9EUKA</name>
<dbReference type="Proteomes" id="UP000241769">
    <property type="component" value="Unassembled WGS sequence"/>
</dbReference>
<organism evidence="14 15">
    <name type="scientific">Planoprotostelium fungivorum</name>
    <dbReference type="NCBI Taxonomy" id="1890364"/>
    <lineage>
        <taxon>Eukaryota</taxon>
        <taxon>Amoebozoa</taxon>
        <taxon>Evosea</taxon>
        <taxon>Variosea</taxon>
        <taxon>Cavosteliida</taxon>
        <taxon>Cavosteliaceae</taxon>
        <taxon>Planoprotostelium</taxon>
    </lineage>
</organism>
<proteinExistence type="inferred from homology"/>
<dbReference type="SUPFAM" id="SSF52374">
    <property type="entry name" value="Nucleotidylyl transferase"/>
    <property type="match status" value="2"/>
</dbReference>
<dbReference type="GO" id="GO:0005737">
    <property type="term" value="C:cytoplasm"/>
    <property type="evidence" value="ECO:0007669"/>
    <property type="project" value="TreeGrafter"/>
</dbReference>
<evidence type="ECO:0000256" key="4">
    <source>
        <dbReference type="ARBA" id="ARBA00022679"/>
    </source>
</evidence>
<feature type="region of interest" description="Disordered" evidence="12">
    <location>
        <begin position="1"/>
        <end position="20"/>
    </location>
</feature>
<keyword evidence="5" id="KW-0548">Nucleotidyltransferase</keyword>
<evidence type="ECO:0000256" key="12">
    <source>
        <dbReference type="SAM" id="MobiDB-lite"/>
    </source>
</evidence>
<dbReference type="EMBL" id="MDYQ01000599">
    <property type="protein sequence ID" value="PRP73484.1"/>
    <property type="molecule type" value="Genomic_DNA"/>
</dbReference>
<keyword evidence="7" id="KW-0594">Phospholipid biosynthesis</keyword>
<dbReference type="CDD" id="cd02174">
    <property type="entry name" value="CCT"/>
    <property type="match status" value="1"/>
</dbReference>
<evidence type="ECO:0000256" key="8">
    <source>
        <dbReference type="ARBA" id="ARBA00023264"/>
    </source>
</evidence>
<evidence type="ECO:0000259" key="13">
    <source>
        <dbReference type="Pfam" id="PF01467"/>
    </source>
</evidence>
<dbReference type="InterPro" id="IPR014729">
    <property type="entry name" value="Rossmann-like_a/b/a_fold"/>
</dbReference>
<keyword evidence="15" id="KW-1185">Reference proteome</keyword>
<dbReference type="InterPro" id="IPR004821">
    <property type="entry name" value="Cyt_trans-like"/>
</dbReference>
<dbReference type="InterPro" id="IPR041723">
    <property type="entry name" value="CCT"/>
</dbReference>
<evidence type="ECO:0000313" key="14">
    <source>
        <dbReference type="EMBL" id="PRP73484.1"/>
    </source>
</evidence>
<dbReference type="GO" id="GO:0004306">
    <property type="term" value="F:ethanolamine-phosphate cytidylyltransferase activity"/>
    <property type="evidence" value="ECO:0007669"/>
    <property type="project" value="UniProtKB-EC"/>
</dbReference>
<evidence type="ECO:0000256" key="11">
    <source>
        <dbReference type="ARBA" id="ARBA00031473"/>
    </source>
</evidence>
<keyword evidence="3" id="KW-0444">Lipid biosynthesis</keyword>
<keyword evidence="4" id="KW-0808">Transferase</keyword>
<comment type="pathway">
    <text evidence="9">Phospholipid metabolism; phosphatidylethanolamine biosynthesis; phosphatidylethanolamine from ethanolamine: step 2/3.</text>
</comment>
<dbReference type="EC" id="2.7.7.14" evidence="10"/>
<dbReference type="Pfam" id="PF01467">
    <property type="entry name" value="CTP_transf_like"/>
    <property type="match status" value="2"/>
</dbReference>
<dbReference type="InterPro" id="IPR044608">
    <property type="entry name" value="Ect1/PCYT2"/>
</dbReference>
<gene>
    <name evidence="14" type="ORF">PROFUN_02493</name>
</gene>
<dbReference type="GO" id="GO:0006646">
    <property type="term" value="P:phosphatidylethanolamine biosynthetic process"/>
    <property type="evidence" value="ECO:0007669"/>
    <property type="project" value="UniProtKB-UniPathway"/>
</dbReference>
<evidence type="ECO:0000256" key="2">
    <source>
        <dbReference type="ARBA" id="ARBA00010101"/>
    </source>
</evidence>
<keyword evidence="6" id="KW-0443">Lipid metabolism</keyword>
<comment type="caution">
    <text evidence="14">The sequence shown here is derived from an EMBL/GenBank/DDBJ whole genome shotgun (WGS) entry which is preliminary data.</text>
</comment>
<dbReference type="FunCoup" id="A0A2P6MP41">
    <property type="interactions" value="714"/>
</dbReference>
<dbReference type="UniPathway" id="UPA00558">
    <property type="reaction ID" value="UER00742"/>
</dbReference>
<evidence type="ECO:0000256" key="5">
    <source>
        <dbReference type="ARBA" id="ARBA00022695"/>
    </source>
</evidence>
<sequence>MSKREGETQGENTPKKQTIEKKPVRVWADGCFDMMHFGHANALRQARALGDYLVVGVHSDEEIRKHKGPPVMSERERYLAVAACKWVDEVVEAAPYVTEVDMLEKYNIDFCAHGDDLVTSADGEDTYHKVKAAGKFRVFKRTEGVSTTDLVGRMLLLTKEHHKENHIHRFDGQRLGDMSSGSNSSPYTTVSHFLPSSKRIVQFAEGREPKPTDKVVYIDGIFDLFHVGHIETLKKAKELGDYLLVGVYDDKLANRLKGSNYPIMNLHERTLGVLSCKYVDEVIIGAPYKLSKEMIQGKIHVLVHGTCADARDGDIPSEDPYAVAKELGIYQTIDSPNNITSSNIIERIISNRMSFEARNKKKEEKEAKEFQELSTKTEK</sequence>
<reference evidence="14 15" key="1">
    <citation type="journal article" date="2018" name="Genome Biol. Evol.">
        <title>Multiple Roots of Fruiting Body Formation in Amoebozoa.</title>
        <authorList>
            <person name="Hillmann F."/>
            <person name="Forbes G."/>
            <person name="Novohradska S."/>
            <person name="Ferling I."/>
            <person name="Riege K."/>
            <person name="Groth M."/>
            <person name="Westermann M."/>
            <person name="Marz M."/>
            <person name="Spaller T."/>
            <person name="Winckler T."/>
            <person name="Schaap P."/>
            <person name="Glockner G."/>
        </authorList>
    </citation>
    <scope>NUCLEOTIDE SEQUENCE [LARGE SCALE GENOMIC DNA]</scope>
    <source>
        <strain evidence="14 15">Jena</strain>
    </source>
</reference>
<evidence type="ECO:0000256" key="10">
    <source>
        <dbReference type="ARBA" id="ARBA00024221"/>
    </source>
</evidence>
<dbReference type="PANTHER" id="PTHR45780">
    <property type="entry name" value="ETHANOLAMINE-PHOSPHATE CYTIDYLYLTRANSFERASE"/>
    <property type="match status" value="1"/>
</dbReference>
<evidence type="ECO:0000256" key="9">
    <source>
        <dbReference type="ARBA" id="ARBA00024191"/>
    </source>
</evidence>
<dbReference type="CDD" id="cd02173">
    <property type="entry name" value="ECT"/>
    <property type="match status" value="1"/>
</dbReference>
<dbReference type="InParanoid" id="A0A2P6MP41"/>
<comment type="pathway">
    <text evidence="1">Lipid metabolism.</text>
</comment>
<feature type="region of interest" description="Disordered" evidence="12">
    <location>
        <begin position="359"/>
        <end position="379"/>
    </location>
</feature>
<evidence type="ECO:0000256" key="1">
    <source>
        <dbReference type="ARBA" id="ARBA00005189"/>
    </source>
</evidence>
<dbReference type="NCBIfam" id="TIGR00125">
    <property type="entry name" value="cyt_tran_rel"/>
    <property type="match status" value="2"/>
</dbReference>
<evidence type="ECO:0000313" key="15">
    <source>
        <dbReference type="Proteomes" id="UP000241769"/>
    </source>
</evidence>
<comment type="similarity">
    <text evidence="2">Belongs to the cytidylyltransferase family.</text>
</comment>
<accession>A0A2P6MP41</accession>
<dbReference type="PANTHER" id="PTHR45780:SF2">
    <property type="entry name" value="ETHANOLAMINE-PHOSPHATE CYTIDYLYLTRANSFERASE"/>
    <property type="match status" value="1"/>
</dbReference>
<protein>
    <recommendedName>
        <fullName evidence="10">ethanolamine-phosphate cytidylyltransferase</fullName>
        <ecNumber evidence="10">2.7.7.14</ecNumber>
    </recommendedName>
    <alternativeName>
        <fullName evidence="11">CTP:phosphoethanolamine cytidylyltransferase</fullName>
    </alternativeName>
</protein>
<evidence type="ECO:0000256" key="3">
    <source>
        <dbReference type="ARBA" id="ARBA00022516"/>
    </source>
</evidence>
<dbReference type="STRING" id="1890364.A0A2P6MP41"/>
<evidence type="ECO:0000256" key="6">
    <source>
        <dbReference type="ARBA" id="ARBA00023098"/>
    </source>
</evidence>
<dbReference type="Gene3D" id="3.40.50.620">
    <property type="entry name" value="HUPs"/>
    <property type="match status" value="2"/>
</dbReference>